<name>A0AC61RGJ3_9BACT</name>
<sequence>MRYILDFILVVVSCMIWFNSCGSSHPDARLEAVKGIVDESPELVRRKLDSINPRSLSVKDRHLHDLLKIKANDKCMVLHTSDSVILRLVEYYSSHRNEANYPEVLYYAGRVYCDMGDYPQSIDYFHKALDMLEDTPENVHLRGMIIGQYAWILQELRLYRQAIPYFRETIKLDSIEGNAYYTTIDYQFLGSAYLDLKEIDSAQFYFNRALISSENLSESKRSELKAHLAHALLENGNLSVALNQIRGVPEKCDSAFKSYPTAIAARIYYRSGYFDTAYMYARQLISDPADNNLKTGYSLMFSPGIMEKLPYDSLSAYALRYRNVMENFIDRHAKDQSLIQVSNFNYQQHVRAKEKAEHSRKLLWYVVMCLITALSVLSAVLIYMRYRYKNKILQMKYSLKNVQLLNTGKTAETLVNRTYSTPCEQQATSSIDMYSAERTADTENERPEKSDNVDEPAPEGLPIDNEDRNMIPIVSSNSKDELRKKLLDEILKFIDSGMAANISPVILQSEAYAEMQKMIACKKVITENSKLWGKLESLVISVSPNFHYHLQLLTGEPIKPRYLHICLLIKCHVSPSDMAILLGKSKGTLSSHRGSLCRKIFGVNLGAKTFDDLIKSL</sequence>
<accession>A0AC61RGJ3</accession>
<protein>
    <submittedName>
        <fullName evidence="1">Tetratricopeptide repeat protein</fullName>
    </submittedName>
</protein>
<proteinExistence type="predicted"/>
<keyword evidence="2" id="KW-1185">Reference proteome</keyword>
<dbReference type="EMBL" id="SRYB01000010">
    <property type="protein sequence ID" value="TGY78870.1"/>
    <property type="molecule type" value="Genomic_DNA"/>
</dbReference>
<evidence type="ECO:0000313" key="2">
    <source>
        <dbReference type="Proteomes" id="UP000306319"/>
    </source>
</evidence>
<evidence type="ECO:0000313" key="1">
    <source>
        <dbReference type="EMBL" id="TGY78870.1"/>
    </source>
</evidence>
<reference evidence="1" key="1">
    <citation type="submission" date="2019-04" db="EMBL/GenBank/DDBJ databases">
        <title>Microbes associate with the intestines of laboratory mice.</title>
        <authorList>
            <person name="Navarre W."/>
            <person name="Wong E."/>
            <person name="Huang K."/>
            <person name="Tropini C."/>
            <person name="Ng K."/>
            <person name="Yu B."/>
        </authorList>
    </citation>
    <scope>NUCLEOTIDE SEQUENCE</scope>
    <source>
        <strain evidence="1">NM04_E33</strain>
    </source>
</reference>
<dbReference type="Proteomes" id="UP000306319">
    <property type="component" value="Unassembled WGS sequence"/>
</dbReference>
<comment type="caution">
    <text evidence="1">The sequence shown here is derived from an EMBL/GenBank/DDBJ whole genome shotgun (WGS) entry which is preliminary data.</text>
</comment>
<organism evidence="1 2">
    <name type="scientific">Lepagella muris</name>
    <dbReference type="NCBI Taxonomy" id="3032870"/>
    <lineage>
        <taxon>Bacteria</taxon>
        <taxon>Pseudomonadati</taxon>
        <taxon>Bacteroidota</taxon>
        <taxon>Bacteroidia</taxon>
        <taxon>Bacteroidales</taxon>
        <taxon>Muribaculaceae</taxon>
        <taxon>Lepagella</taxon>
    </lineage>
</organism>
<gene>
    <name evidence="1" type="ORF">E5331_08690</name>
</gene>